<dbReference type="Pfam" id="PF09603">
    <property type="entry name" value="Fib_succ_major"/>
    <property type="match status" value="1"/>
</dbReference>
<sequence>MPFIHSKSLPVQALIAAIQRDSDYGEGGNFYLHFYQILLFMKMKFFYVVVLSAVASLYSCKKDDKDQPNPTPTEPTVVSIGGREYPIVKIGTQSWTGVNYNGAGGSYFNEVSPVVVYGKLYTYTEAMAVTPPAGWHLPSQADYVKLLESQGATFTDGKTTQVDAIKKITSVSGWAGGFQGTNTSTFNAFPAGYYTGTSFSYEGTLTIFWTSSKVIGTNTPYFLSVGSTEASFYADAVTTQRFSLRFVKDN</sequence>
<protein>
    <recommendedName>
        <fullName evidence="2">Fibrobacter succinogenes major paralogous domain-containing protein</fullName>
    </recommendedName>
</protein>
<dbReference type="PATRIC" id="fig|1492898.3.peg.2792"/>
<dbReference type="EMBL" id="CP011390">
    <property type="protein sequence ID" value="ANE51283.1"/>
    <property type="molecule type" value="Genomic_DNA"/>
</dbReference>
<keyword evidence="1" id="KW-0812">Transmembrane</keyword>
<gene>
    <name evidence="3" type="ORF">SY85_12945</name>
</gene>
<keyword evidence="1" id="KW-1133">Transmembrane helix</keyword>
<name>A0A172TWW7_9BACT</name>
<dbReference type="KEGG" id="fla:SY85_12945"/>
<feature type="transmembrane region" description="Helical" evidence="1">
    <location>
        <begin position="34"/>
        <end position="58"/>
    </location>
</feature>
<evidence type="ECO:0000313" key="4">
    <source>
        <dbReference type="Proteomes" id="UP000077177"/>
    </source>
</evidence>
<keyword evidence="1" id="KW-0472">Membrane</keyword>
<accession>A0A172TWW7</accession>
<reference evidence="4" key="1">
    <citation type="submission" date="2015-01" db="EMBL/GenBank/DDBJ databases">
        <title>Flavisolibacter sp./LCS9/ whole genome sequencing.</title>
        <authorList>
            <person name="Kim M.K."/>
            <person name="Srinivasan S."/>
            <person name="Lee J.-J."/>
        </authorList>
    </citation>
    <scope>NUCLEOTIDE SEQUENCE [LARGE SCALE GENOMIC DNA]</scope>
    <source>
        <strain evidence="4">LCS9</strain>
    </source>
</reference>
<proteinExistence type="predicted"/>
<dbReference type="InterPro" id="IPR011871">
    <property type="entry name" value="Fib_succ_major"/>
</dbReference>
<reference evidence="3 4" key="2">
    <citation type="journal article" date="2016" name="Int. J. Syst. Evol. Microbiol.">
        <title>Flavisolibacter tropicus sp. nov., isolated from tropical soil.</title>
        <authorList>
            <person name="Lee J.J."/>
            <person name="Kang M.S."/>
            <person name="Kim G.S."/>
            <person name="Lee C.S."/>
            <person name="Lim S."/>
            <person name="Lee J."/>
            <person name="Roh S.H."/>
            <person name="Kang H."/>
            <person name="Ha J.M."/>
            <person name="Bae S."/>
            <person name="Jung H.Y."/>
            <person name="Kim M.K."/>
        </authorList>
    </citation>
    <scope>NUCLEOTIDE SEQUENCE [LARGE SCALE GENOMIC DNA]</scope>
    <source>
        <strain evidence="3 4">LCS9</strain>
    </source>
</reference>
<organism evidence="3 4">
    <name type="scientific">Flavisolibacter tropicus</name>
    <dbReference type="NCBI Taxonomy" id="1492898"/>
    <lineage>
        <taxon>Bacteria</taxon>
        <taxon>Pseudomonadati</taxon>
        <taxon>Bacteroidota</taxon>
        <taxon>Chitinophagia</taxon>
        <taxon>Chitinophagales</taxon>
        <taxon>Chitinophagaceae</taxon>
        <taxon>Flavisolibacter</taxon>
    </lineage>
</organism>
<dbReference type="NCBIfam" id="TIGR02145">
    <property type="entry name" value="Fib_succ_major"/>
    <property type="match status" value="1"/>
</dbReference>
<evidence type="ECO:0000259" key="2">
    <source>
        <dbReference type="Pfam" id="PF09603"/>
    </source>
</evidence>
<dbReference type="Proteomes" id="UP000077177">
    <property type="component" value="Chromosome"/>
</dbReference>
<feature type="domain" description="Fibrobacter succinogenes major paralogous" evidence="2">
    <location>
        <begin position="88"/>
        <end position="248"/>
    </location>
</feature>
<keyword evidence="4" id="KW-1185">Reference proteome</keyword>
<dbReference type="AlphaFoldDB" id="A0A172TWW7"/>
<evidence type="ECO:0000256" key="1">
    <source>
        <dbReference type="SAM" id="Phobius"/>
    </source>
</evidence>
<evidence type="ECO:0000313" key="3">
    <source>
        <dbReference type="EMBL" id="ANE51283.1"/>
    </source>
</evidence>